<dbReference type="Proteomes" id="UP001549110">
    <property type="component" value="Unassembled WGS sequence"/>
</dbReference>
<feature type="domain" description="AB hydrolase-1" evidence="1">
    <location>
        <begin position="33"/>
        <end position="139"/>
    </location>
</feature>
<evidence type="ECO:0000313" key="3">
    <source>
        <dbReference type="Proteomes" id="UP001549110"/>
    </source>
</evidence>
<dbReference type="InterPro" id="IPR000073">
    <property type="entry name" value="AB_hydrolase_1"/>
</dbReference>
<evidence type="ECO:0000313" key="2">
    <source>
        <dbReference type="EMBL" id="MET3526119.1"/>
    </source>
</evidence>
<evidence type="ECO:0000259" key="1">
    <source>
        <dbReference type="Pfam" id="PF00561"/>
    </source>
</evidence>
<gene>
    <name evidence="2" type="ORF">ABID41_001214</name>
</gene>
<name>A0ABV2EGF6_9CAUL</name>
<dbReference type="Pfam" id="PF00561">
    <property type="entry name" value="Abhydrolase_1"/>
    <property type="match status" value="1"/>
</dbReference>
<organism evidence="2 3">
    <name type="scientific">Phenylobacterium koreense</name>
    <dbReference type="NCBI Taxonomy" id="266125"/>
    <lineage>
        <taxon>Bacteria</taxon>
        <taxon>Pseudomonadati</taxon>
        <taxon>Pseudomonadota</taxon>
        <taxon>Alphaproteobacteria</taxon>
        <taxon>Caulobacterales</taxon>
        <taxon>Caulobacteraceae</taxon>
        <taxon>Phenylobacterium</taxon>
    </lineage>
</organism>
<sequence>MTTAGFHPSRGRLVDIGGRRLRAVAAGPASSAPLILLEAGSFGCAADWAIVQEKLAAKGLRSLAYDRAGLGYSDPGPSPRDGRAIAADLEALLAALGETGPLVAAGHSMAGLMLRVFAPRHREQMLGLVLVDAVTPEMMDVRGPALGFHAYRSAMKLVGPLSGAGFMRPVSLVIGDLIGLEGEARKEKRRVYGSAVHARWSADEVQNWMRTVRQAREPFDPDLPVAVVTAGDGAKAVRMKALQVAPAQASRLGYVEHAPGANHASLLGKSFADPIVRGVEHVLASALSKAA</sequence>
<proteinExistence type="predicted"/>
<dbReference type="SUPFAM" id="SSF53474">
    <property type="entry name" value="alpha/beta-Hydrolases"/>
    <property type="match status" value="1"/>
</dbReference>
<comment type="caution">
    <text evidence="2">The sequence shown here is derived from an EMBL/GenBank/DDBJ whole genome shotgun (WGS) entry which is preliminary data.</text>
</comment>
<reference evidence="2 3" key="1">
    <citation type="submission" date="2024-06" db="EMBL/GenBank/DDBJ databases">
        <title>Genomic Encyclopedia of Type Strains, Phase IV (KMG-IV): sequencing the most valuable type-strain genomes for metagenomic binning, comparative biology and taxonomic classification.</title>
        <authorList>
            <person name="Goeker M."/>
        </authorList>
    </citation>
    <scope>NUCLEOTIDE SEQUENCE [LARGE SCALE GENOMIC DNA]</scope>
    <source>
        <strain evidence="2 3">DSM 17809</strain>
    </source>
</reference>
<dbReference type="EMBL" id="JBEPLU010000001">
    <property type="protein sequence ID" value="MET3526119.1"/>
    <property type="molecule type" value="Genomic_DNA"/>
</dbReference>
<dbReference type="Gene3D" id="3.40.50.1820">
    <property type="entry name" value="alpha/beta hydrolase"/>
    <property type="match status" value="1"/>
</dbReference>
<keyword evidence="3" id="KW-1185">Reference proteome</keyword>
<dbReference type="RefSeq" id="WP_331931498.1">
    <property type="nucleotide sequence ID" value="NZ_JBEPLU010000001.1"/>
</dbReference>
<protein>
    <submittedName>
        <fullName evidence="2">Pimeloyl-ACP methyl ester carboxylesterase</fullName>
    </submittedName>
</protein>
<dbReference type="InterPro" id="IPR029058">
    <property type="entry name" value="AB_hydrolase_fold"/>
</dbReference>
<accession>A0ABV2EGF6</accession>